<dbReference type="GO" id="GO:0009451">
    <property type="term" value="P:RNA modification"/>
    <property type="evidence" value="ECO:0007669"/>
    <property type="project" value="InterPro"/>
</dbReference>
<keyword evidence="2" id="KW-0677">Repeat</keyword>
<dbReference type="InterPro" id="IPR011990">
    <property type="entry name" value="TPR-like_helical_dom_sf"/>
</dbReference>
<dbReference type="FunFam" id="1.25.40.10:FF:000381">
    <property type="entry name" value="Pentatricopeptide repeat-containing protein"/>
    <property type="match status" value="1"/>
</dbReference>
<dbReference type="Pfam" id="PF13041">
    <property type="entry name" value="PPR_2"/>
    <property type="match status" value="1"/>
</dbReference>
<name>A0AAV8SUH1_9ROSI</name>
<dbReference type="Pfam" id="PF01535">
    <property type="entry name" value="PPR"/>
    <property type="match status" value="6"/>
</dbReference>
<dbReference type="FunFam" id="1.25.40.10:FF:001093">
    <property type="entry name" value="Pentatricopeptide repeat-containing protein At2g34400"/>
    <property type="match status" value="1"/>
</dbReference>
<dbReference type="Pfam" id="PF20431">
    <property type="entry name" value="E_motif"/>
    <property type="match status" value="1"/>
</dbReference>
<dbReference type="GO" id="GO:0008270">
    <property type="term" value="F:zinc ion binding"/>
    <property type="evidence" value="ECO:0007669"/>
    <property type="project" value="InterPro"/>
</dbReference>
<gene>
    <name evidence="5" type="ORF">K2173_022251</name>
</gene>
<dbReference type="EMBL" id="JAIWQS010000009">
    <property type="protein sequence ID" value="KAJ8755656.1"/>
    <property type="molecule type" value="Genomic_DNA"/>
</dbReference>
<keyword evidence="6" id="KW-1185">Reference proteome</keyword>
<feature type="domain" description="DYW" evidence="4">
    <location>
        <begin position="655"/>
        <end position="751"/>
    </location>
</feature>
<dbReference type="Gene3D" id="1.25.40.10">
    <property type="entry name" value="Tetratricopeptide repeat domain"/>
    <property type="match status" value="4"/>
</dbReference>
<dbReference type="Proteomes" id="UP001159364">
    <property type="component" value="Linkage Group LG09"/>
</dbReference>
<organism evidence="5 6">
    <name type="scientific">Erythroxylum novogranatense</name>
    <dbReference type="NCBI Taxonomy" id="1862640"/>
    <lineage>
        <taxon>Eukaryota</taxon>
        <taxon>Viridiplantae</taxon>
        <taxon>Streptophyta</taxon>
        <taxon>Embryophyta</taxon>
        <taxon>Tracheophyta</taxon>
        <taxon>Spermatophyta</taxon>
        <taxon>Magnoliopsida</taxon>
        <taxon>eudicotyledons</taxon>
        <taxon>Gunneridae</taxon>
        <taxon>Pentapetalae</taxon>
        <taxon>rosids</taxon>
        <taxon>fabids</taxon>
        <taxon>Malpighiales</taxon>
        <taxon>Erythroxylaceae</taxon>
        <taxon>Erythroxylum</taxon>
    </lineage>
</organism>
<sequence length="751" mass="85176">MYHSFRKFSTCIVSQSPKGLILEKNDGIRDEIRELAMRGHLSKALSHFYDFHASPPKPPLSQLQQVYATLFHACARHGCLQQGRSLHNYMLSHQPNNSRDLFVANHLINMYSKCGDLSYAHLLFDEMGHRNVVSWTTLISGYAQYGKAYECFHLFSSMLVHCRPNEFALASVLACCDYEHGKQVHAYALKMALDTSIYVGNALITMYSKNRNLAINDSCRDEAWSVFQALEFRNIVSWNSMIAGFQQRNLGAQAVNLFIIMQNEGIRFDRATLLSVFSSFNGTYCDTNDLGLWPLFQLHSLTLKSGFSSNLHVATALIKAYSDVSGETSHCYKLFLEMNSDQDIVSWTSIITVFADREPEGALFLFRKLYHVRLKPDRYTFSIILKACSSLLDDRHALAIHGQVVKAGFEEDMVIENALIHAYARCGSISLAKQVFSEMHNLDAVSWNSMLKAYALHGQAKEALDLFSYMNLRPDSATMVALLSACSHVGFVEEGIKLFESMFAYYGIFPQIDHYACMVDILGRAGRVIEAMILITKMPMEPDSVVWSALLGSCRKHGEMHLAKLAAEKLKELEPRSSLSYVQMSNIYCSIGNYNEAGLVRKEMKGSRVRKDPALSLIEIGTAVHEFASGGNNHPQREAISIKLVALIEQLKKIGYVPDTSFALHDIEEEHKEEQLFHHSEKLALIFAMMNEDKLQNRGRTIKIVKNIRICVDCHNFMKLASAHLQKEIIVRDSNRFHHFKNRICSCNDYW</sequence>
<feature type="repeat" description="PPR" evidence="3">
    <location>
        <begin position="412"/>
        <end position="442"/>
    </location>
</feature>
<evidence type="ECO:0000313" key="5">
    <source>
        <dbReference type="EMBL" id="KAJ8755656.1"/>
    </source>
</evidence>
<dbReference type="PROSITE" id="PS51375">
    <property type="entry name" value="PPR"/>
    <property type="match status" value="4"/>
</dbReference>
<feature type="repeat" description="PPR" evidence="3">
    <location>
        <begin position="443"/>
        <end position="473"/>
    </location>
</feature>
<evidence type="ECO:0000256" key="3">
    <source>
        <dbReference type="PROSITE-ProRule" id="PRU00708"/>
    </source>
</evidence>
<proteinExistence type="inferred from homology"/>
<dbReference type="PANTHER" id="PTHR47926:SF382">
    <property type="entry name" value="PENTACOTRIPEPTIDE-REPEAT REGION OF PRORP DOMAIN-CONTAINING PROTEIN"/>
    <property type="match status" value="1"/>
</dbReference>
<accession>A0AAV8SUH1</accession>
<comment type="similarity">
    <text evidence="1">Belongs to the PPR family. PCMP-H subfamily.</text>
</comment>
<dbReference type="GO" id="GO:0003723">
    <property type="term" value="F:RNA binding"/>
    <property type="evidence" value="ECO:0007669"/>
    <property type="project" value="InterPro"/>
</dbReference>
<feature type="repeat" description="PPR" evidence="3">
    <location>
        <begin position="234"/>
        <end position="268"/>
    </location>
</feature>
<protein>
    <recommendedName>
        <fullName evidence="4">DYW domain-containing protein</fullName>
    </recommendedName>
</protein>
<dbReference type="NCBIfam" id="TIGR00756">
    <property type="entry name" value="PPR"/>
    <property type="match status" value="3"/>
</dbReference>
<feature type="repeat" description="PPR" evidence="3">
    <location>
        <begin position="100"/>
        <end position="134"/>
    </location>
</feature>
<evidence type="ECO:0000256" key="1">
    <source>
        <dbReference type="ARBA" id="ARBA00006643"/>
    </source>
</evidence>
<evidence type="ECO:0000259" key="4">
    <source>
        <dbReference type="Pfam" id="PF14432"/>
    </source>
</evidence>
<reference evidence="5 6" key="1">
    <citation type="submission" date="2021-09" db="EMBL/GenBank/DDBJ databases">
        <title>Genomic insights and catalytic innovation underlie evolution of tropane alkaloids biosynthesis.</title>
        <authorList>
            <person name="Wang Y.-J."/>
            <person name="Tian T."/>
            <person name="Huang J.-P."/>
            <person name="Huang S.-X."/>
        </authorList>
    </citation>
    <scope>NUCLEOTIDE SEQUENCE [LARGE SCALE GENOMIC DNA]</scope>
    <source>
        <strain evidence="5">KIB-2018</strain>
        <tissue evidence="5">Leaf</tissue>
    </source>
</reference>
<dbReference type="AlphaFoldDB" id="A0AAV8SUH1"/>
<dbReference type="InterPro" id="IPR002885">
    <property type="entry name" value="PPR_rpt"/>
</dbReference>
<dbReference type="Pfam" id="PF13812">
    <property type="entry name" value="PPR_3"/>
    <property type="match status" value="1"/>
</dbReference>
<comment type="caution">
    <text evidence="5">The sequence shown here is derived from an EMBL/GenBank/DDBJ whole genome shotgun (WGS) entry which is preliminary data.</text>
</comment>
<dbReference type="InterPro" id="IPR032867">
    <property type="entry name" value="DYW_dom"/>
</dbReference>
<dbReference type="PANTHER" id="PTHR47926">
    <property type="entry name" value="PENTATRICOPEPTIDE REPEAT-CONTAINING PROTEIN"/>
    <property type="match status" value="1"/>
</dbReference>
<dbReference type="InterPro" id="IPR046960">
    <property type="entry name" value="PPR_At4g14850-like_plant"/>
</dbReference>
<evidence type="ECO:0000313" key="6">
    <source>
        <dbReference type="Proteomes" id="UP001159364"/>
    </source>
</evidence>
<evidence type="ECO:0000256" key="2">
    <source>
        <dbReference type="ARBA" id="ARBA00022737"/>
    </source>
</evidence>
<dbReference type="Pfam" id="PF14432">
    <property type="entry name" value="DYW_deaminase"/>
    <property type="match status" value="1"/>
</dbReference>
<dbReference type="InterPro" id="IPR046848">
    <property type="entry name" value="E_motif"/>
</dbReference>